<evidence type="ECO:0000313" key="2">
    <source>
        <dbReference type="Proteomes" id="UP000550707"/>
    </source>
</evidence>
<protein>
    <submittedName>
        <fullName evidence="1">Uncharacterized protein</fullName>
    </submittedName>
</protein>
<accession>A0A7J8DPN8</accession>
<evidence type="ECO:0000313" key="1">
    <source>
        <dbReference type="EMBL" id="KAF6425194.1"/>
    </source>
</evidence>
<dbReference type="AlphaFoldDB" id="A0A7J8DPN8"/>
<name>A0A7J8DPN8_MOLMO</name>
<organism evidence="1 2">
    <name type="scientific">Molossus molossus</name>
    <name type="common">Pallas' mastiff bat</name>
    <name type="synonym">Vespertilio molossus</name>
    <dbReference type="NCBI Taxonomy" id="27622"/>
    <lineage>
        <taxon>Eukaryota</taxon>
        <taxon>Metazoa</taxon>
        <taxon>Chordata</taxon>
        <taxon>Craniata</taxon>
        <taxon>Vertebrata</taxon>
        <taxon>Euteleostomi</taxon>
        <taxon>Mammalia</taxon>
        <taxon>Eutheria</taxon>
        <taxon>Laurasiatheria</taxon>
        <taxon>Chiroptera</taxon>
        <taxon>Yangochiroptera</taxon>
        <taxon>Molossidae</taxon>
        <taxon>Molossus</taxon>
    </lineage>
</organism>
<dbReference type="EMBL" id="JACASF010000017">
    <property type="protein sequence ID" value="KAF6425194.1"/>
    <property type="molecule type" value="Genomic_DNA"/>
</dbReference>
<proteinExistence type="predicted"/>
<comment type="caution">
    <text evidence="1">The sequence shown here is derived from an EMBL/GenBank/DDBJ whole genome shotgun (WGS) entry which is preliminary data.</text>
</comment>
<sequence length="141" mass="16497">MDHVPFSIYCLMSFLLTEPRMQSSRNFSFVMCLIFWGNLQQTMMNEPIHSATNISPFDREWDFRVVLLSSSCNRWSGPLMHRQHFFLIPCKSLRPDDLPCSCSRIQRSPWNDEWCSRPFLLNLRGGNQRGQGGVVFCFVLV</sequence>
<keyword evidence="2" id="KW-1185">Reference proteome</keyword>
<dbReference type="Proteomes" id="UP000550707">
    <property type="component" value="Unassembled WGS sequence"/>
</dbReference>
<gene>
    <name evidence="1" type="ORF">HJG59_009242</name>
</gene>
<reference evidence="1 2" key="1">
    <citation type="journal article" date="2020" name="Nature">
        <title>Six reference-quality genomes reveal evolution of bat adaptations.</title>
        <authorList>
            <person name="Jebb D."/>
            <person name="Huang Z."/>
            <person name="Pippel M."/>
            <person name="Hughes G.M."/>
            <person name="Lavrichenko K."/>
            <person name="Devanna P."/>
            <person name="Winkler S."/>
            <person name="Jermiin L.S."/>
            <person name="Skirmuntt E.C."/>
            <person name="Katzourakis A."/>
            <person name="Burkitt-Gray L."/>
            <person name="Ray D.A."/>
            <person name="Sullivan K.A.M."/>
            <person name="Roscito J.G."/>
            <person name="Kirilenko B.M."/>
            <person name="Davalos L.M."/>
            <person name="Corthals A.P."/>
            <person name="Power M.L."/>
            <person name="Jones G."/>
            <person name="Ransome R.D."/>
            <person name="Dechmann D.K.N."/>
            <person name="Locatelli A.G."/>
            <person name="Puechmaille S.J."/>
            <person name="Fedrigo O."/>
            <person name="Jarvis E.D."/>
            <person name="Hiller M."/>
            <person name="Vernes S.C."/>
            <person name="Myers E.W."/>
            <person name="Teeling E.C."/>
        </authorList>
    </citation>
    <scope>NUCLEOTIDE SEQUENCE [LARGE SCALE GENOMIC DNA]</scope>
    <source>
        <strain evidence="1">MMolMol1</strain>
        <tissue evidence="1">Muscle</tissue>
    </source>
</reference>
<dbReference type="InParanoid" id="A0A7J8DPN8"/>